<keyword evidence="2 11" id="KW-0732">Signal</keyword>
<keyword evidence="14" id="KW-1185">Reference proteome</keyword>
<evidence type="ECO:0000256" key="2">
    <source>
        <dbReference type="ARBA" id="ARBA00022729"/>
    </source>
</evidence>
<dbReference type="InterPro" id="IPR027304">
    <property type="entry name" value="Trigger_fact/SurA_dom_sf"/>
</dbReference>
<dbReference type="Pfam" id="PF00639">
    <property type="entry name" value="Rotamase"/>
    <property type="match status" value="2"/>
</dbReference>
<name>A0ABY4ZMP1_9CAUL</name>
<evidence type="ECO:0000259" key="12">
    <source>
        <dbReference type="PROSITE" id="PS50198"/>
    </source>
</evidence>
<dbReference type="EMBL" id="CP096040">
    <property type="protein sequence ID" value="USQ93838.1"/>
    <property type="molecule type" value="Genomic_DNA"/>
</dbReference>
<feature type="chain" id="PRO_5047193962" description="Parvulin-like PPIase" evidence="11">
    <location>
        <begin position="32"/>
        <end position="453"/>
    </location>
</feature>
<keyword evidence="4 9" id="KW-0697">Rotamase</keyword>
<feature type="domain" description="PpiC" evidence="12">
    <location>
        <begin position="208"/>
        <end position="306"/>
    </location>
</feature>
<proteinExistence type="predicted"/>
<evidence type="ECO:0000256" key="9">
    <source>
        <dbReference type="PROSITE-ProRule" id="PRU00278"/>
    </source>
</evidence>
<dbReference type="InterPro" id="IPR000297">
    <property type="entry name" value="PPIase_PpiC"/>
</dbReference>
<gene>
    <name evidence="13" type="ORF">MZV50_14555</name>
</gene>
<evidence type="ECO:0000256" key="3">
    <source>
        <dbReference type="ARBA" id="ARBA00022764"/>
    </source>
</evidence>
<feature type="region of interest" description="Disordered" evidence="10">
    <location>
        <begin position="35"/>
        <end position="60"/>
    </location>
</feature>
<feature type="domain" description="PpiC" evidence="12">
    <location>
        <begin position="306"/>
        <end position="410"/>
    </location>
</feature>
<evidence type="ECO:0000256" key="4">
    <source>
        <dbReference type="ARBA" id="ARBA00023110"/>
    </source>
</evidence>
<evidence type="ECO:0000256" key="6">
    <source>
        <dbReference type="ARBA" id="ARBA00023235"/>
    </source>
</evidence>
<sequence length="453" mass="48718">MRSARSVTTFAAGAASILALTVASLGLPALAQEQQAAPPQVDAPPAAPAQPAAPQPLQESVSAVVNDEIVSSYDLMQRMRLLMATSGMQPTQENLPQIEQEALRSLIDEHLQMQELRRVEKQQKITIISTDKEVDEQIADIAQSNKMTPDQLKQSLVQQGIGLDTWRAQLRADSSWQSWIQGRYGSRLRIGEDQIKAYQRRLAESAAKPQYQVSEVFLDAARVGGMQVAENGANQLITQMQQGAPFAAVARQFSGSATAANGGDVGWISPGEMPPEVDAALEQLRPGQLSKPIQVKDGVYIVYLRDKRAGSKTAIVDLKQVAAPLAADATQAQVDAATKLLTDLKPKITSCATLEATAGKVDGLVAGDLGEAEITDLAPAFQDAANKLEVGQVSDPIRTDAGMHLIAVCGKRQGGANAPTHDQIENRLRGQQLALIAKRYLRDLRNQATIETR</sequence>
<evidence type="ECO:0000256" key="1">
    <source>
        <dbReference type="ARBA" id="ARBA00018370"/>
    </source>
</evidence>
<dbReference type="Gene3D" id="1.10.4030.10">
    <property type="entry name" value="Porin chaperone SurA, peptide-binding domain"/>
    <property type="match status" value="1"/>
</dbReference>
<dbReference type="PROSITE" id="PS50198">
    <property type="entry name" value="PPIC_PPIASE_2"/>
    <property type="match status" value="2"/>
</dbReference>
<feature type="signal peptide" evidence="11">
    <location>
        <begin position="1"/>
        <end position="31"/>
    </location>
</feature>
<organism evidence="13 14">
    <name type="scientific">Caulobacter segnis</name>
    <dbReference type="NCBI Taxonomy" id="88688"/>
    <lineage>
        <taxon>Bacteria</taxon>
        <taxon>Pseudomonadati</taxon>
        <taxon>Pseudomonadota</taxon>
        <taxon>Alphaproteobacteria</taxon>
        <taxon>Caulobacterales</taxon>
        <taxon>Caulobacteraceae</taxon>
        <taxon>Caulobacter</taxon>
    </lineage>
</organism>
<evidence type="ECO:0000256" key="5">
    <source>
        <dbReference type="ARBA" id="ARBA00023186"/>
    </source>
</evidence>
<evidence type="ECO:0000313" key="14">
    <source>
        <dbReference type="Proteomes" id="UP001057520"/>
    </source>
</evidence>
<accession>A0ABY4ZMP1</accession>
<evidence type="ECO:0000256" key="10">
    <source>
        <dbReference type="SAM" id="MobiDB-lite"/>
    </source>
</evidence>
<keyword evidence="3" id="KW-0574">Periplasm</keyword>
<protein>
    <recommendedName>
        <fullName evidence="1">Parvulin-like PPIase</fullName>
    </recommendedName>
    <alternativeName>
        <fullName evidence="7">Peptidyl-prolyl cis-trans isomerase plp</fullName>
    </alternativeName>
    <alternativeName>
        <fullName evidence="8">Rotamase plp</fullName>
    </alternativeName>
</protein>
<evidence type="ECO:0000256" key="8">
    <source>
        <dbReference type="ARBA" id="ARBA00031484"/>
    </source>
</evidence>
<dbReference type="PANTHER" id="PTHR47637:SF1">
    <property type="entry name" value="CHAPERONE SURA"/>
    <property type="match status" value="1"/>
</dbReference>
<dbReference type="SUPFAM" id="SSF109998">
    <property type="entry name" value="Triger factor/SurA peptide-binding domain-like"/>
    <property type="match status" value="1"/>
</dbReference>
<reference evidence="13 14" key="1">
    <citation type="submission" date="2022-04" db="EMBL/GenBank/DDBJ databases">
        <title>Genome sequence of soybean root-associated Caulobacter segnis RL271.</title>
        <authorList>
            <person name="Longley R."/>
            <person name="Bonito G."/>
            <person name="Trigodet F."/>
            <person name="Crosson S."/>
            <person name="Fiebig A."/>
        </authorList>
    </citation>
    <scope>NUCLEOTIDE SEQUENCE [LARGE SCALE GENOMIC DNA]</scope>
    <source>
        <strain evidence="13 14">RL271</strain>
    </source>
</reference>
<feature type="compositionally biased region" description="Pro residues" evidence="10">
    <location>
        <begin position="41"/>
        <end position="54"/>
    </location>
</feature>
<dbReference type="Gene3D" id="3.10.50.40">
    <property type="match status" value="2"/>
</dbReference>
<dbReference type="InterPro" id="IPR015391">
    <property type="entry name" value="SurA_N"/>
</dbReference>
<dbReference type="PANTHER" id="PTHR47637">
    <property type="entry name" value="CHAPERONE SURA"/>
    <property type="match status" value="1"/>
</dbReference>
<dbReference type="InterPro" id="IPR046357">
    <property type="entry name" value="PPIase_dom_sf"/>
</dbReference>
<evidence type="ECO:0000313" key="13">
    <source>
        <dbReference type="EMBL" id="USQ93838.1"/>
    </source>
</evidence>
<keyword evidence="6 9" id="KW-0413">Isomerase</keyword>
<dbReference type="PROSITE" id="PS01096">
    <property type="entry name" value="PPIC_PPIASE_1"/>
    <property type="match status" value="1"/>
</dbReference>
<dbReference type="Proteomes" id="UP001057520">
    <property type="component" value="Chromosome"/>
</dbReference>
<dbReference type="GO" id="GO:0003755">
    <property type="term" value="F:peptidyl-prolyl cis-trans isomerase activity"/>
    <property type="evidence" value="ECO:0007669"/>
    <property type="project" value="UniProtKB-EC"/>
</dbReference>
<dbReference type="InterPro" id="IPR023058">
    <property type="entry name" value="PPIase_PpiC_CS"/>
</dbReference>
<keyword evidence="5" id="KW-0143">Chaperone</keyword>
<evidence type="ECO:0000256" key="11">
    <source>
        <dbReference type="SAM" id="SignalP"/>
    </source>
</evidence>
<dbReference type="InterPro" id="IPR050280">
    <property type="entry name" value="OMP_Chaperone_SurA"/>
</dbReference>
<dbReference type="Pfam" id="PF09312">
    <property type="entry name" value="SurA_N"/>
    <property type="match status" value="1"/>
</dbReference>
<evidence type="ECO:0000256" key="7">
    <source>
        <dbReference type="ARBA" id="ARBA00030642"/>
    </source>
</evidence>
<dbReference type="SUPFAM" id="SSF54534">
    <property type="entry name" value="FKBP-like"/>
    <property type="match status" value="2"/>
</dbReference>